<dbReference type="Proteomes" id="UP001642487">
    <property type="component" value="Chromosome 8"/>
</dbReference>
<evidence type="ECO:0000313" key="2">
    <source>
        <dbReference type="EMBL" id="CAK9327646.1"/>
    </source>
</evidence>
<reference evidence="2 3" key="1">
    <citation type="submission" date="2024-03" db="EMBL/GenBank/DDBJ databases">
        <authorList>
            <person name="Gkanogiannis A."/>
            <person name="Becerra Lopez-Lavalle L."/>
        </authorList>
    </citation>
    <scope>NUCLEOTIDE SEQUENCE [LARGE SCALE GENOMIC DNA]</scope>
</reference>
<sequence length="74" mass="8657">MNERKEGEEEEGCPSLKKREFDLSENTETQAVRGHTFRYLHYNTTKRKATNWNPTSFHSPPNPIPFQCSFLLPS</sequence>
<accession>A0ABP0Z4M5</accession>
<evidence type="ECO:0000313" key="3">
    <source>
        <dbReference type="Proteomes" id="UP001642487"/>
    </source>
</evidence>
<keyword evidence="3" id="KW-1185">Reference proteome</keyword>
<protein>
    <submittedName>
        <fullName evidence="2">Uncharacterized protein</fullName>
    </submittedName>
</protein>
<evidence type="ECO:0000256" key="1">
    <source>
        <dbReference type="SAM" id="MobiDB-lite"/>
    </source>
</evidence>
<name>A0ABP0Z4M5_9ROSI</name>
<dbReference type="EMBL" id="OZ021742">
    <property type="protein sequence ID" value="CAK9327646.1"/>
    <property type="molecule type" value="Genomic_DNA"/>
</dbReference>
<gene>
    <name evidence="2" type="ORF">CITCOLO1_LOCUS20032</name>
</gene>
<feature type="region of interest" description="Disordered" evidence="1">
    <location>
        <begin position="1"/>
        <end position="29"/>
    </location>
</feature>
<proteinExistence type="predicted"/>
<organism evidence="2 3">
    <name type="scientific">Citrullus colocynthis</name>
    <name type="common">colocynth</name>
    <dbReference type="NCBI Taxonomy" id="252529"/>
    <lineage>
        <taxon>Eukaryota</taxon>
        <taxon>Viridiplantae</taxon>
        <taxon>Streptophyta</taxon>
        <taxon>Embryophyta</taxon>
        <taxon>Tracheophyta</taxon>
        <taxon>Spermatophyta</taxon>
        <taxon>Magnoliopsida</taxon>
        <taxon>eudicotyledons</taxon>
        <taxon>Gunneridae</taxon>
        <taxon>Pentapetalae</taxon>
        <taxon>rosids</taxon>
        <taxon>fabids</taxon>
        <taxon>Cucurbitales</taxon>
        <taxon>Cucurbitaceae</taxon>
        <taxon>Benincaseae</taxon>
        <taxon>Citrullus</taxon>
    </lineage>
</organism>